<evidence type="ECO:0000256" key="4">
    <source>
        <dbReference type="ARBA" id="ARBA00022723"/>
    </source>
</evidence>
<dbReference type="GO" id="GO:0016020">
    <property type="term" value="C:membrane"/>
    <property type="evidence" value="ECO:0007669"/>
    <property type="project" value="InterPro"/>
</dbReference>
<reference evidence="8" key="1">
    <citation type="submission" date="2006-10" db="EMBL/GenBank/DDBJ databases">
        <authorList>
            <person name="Amadeo P."/>
            <person name="Zhao Q."/>
            <person name="Wortman J."/>
            <person name="Fraser-Liggett C."/>
            <person name="Carlton J."/>
        </authorList>
    </citation>
    <scope>NUCLEOTIDE SEQUENCE</scope>
    <source>
        <strain evidence="8">G3</strain>
    </source>
</reference>
<dbReference type="Proteomes" id="UP000001542">
    <property type="component" value="Unassembled WGS sequence"/>
</dbReference>
<dbReference type="GO" id="GO:0008233">
    <property type="term" value="F:peptidase activity"/>
    <property type="evidence" value="ECO:0000318"/>
    <property type="project" value="GO_Central"/>
</dbReference>
<keyword evidence="3" id="KW-0645">Protease</keyword>
<dbReference type="InterPro" id="IPR001577">
    <property type="entry name" value="Peptidase_M8"/>
</dbReference>
<dbReference type="InParanoid" id="A2EUS2"/>
<keyword evidence="9" id="KW-1185">Reference proteome</keyword>
<evidence type="ECO:0000256" key="5">
    <source>
        <dbReference type="ARBA" id="ARBA00022801"/>
    </source>
</evidence>
<dbReference type="VEuPathDB" id="TrichDB:TVAG_342020"/>
<dbReference type="FunFam" id="3.10.170.20:FF:000003">
    <property type="entry name" value="GP63-like"/>
    <property type="match status" value="1"/>
</dbReference>
<dbReference type="VEuPathDB" id="TrichDB:TVAGG3_0650000"/>
<sequence length="331" mass="38404">MILLIFLFWPKFKREDKGFNANIDKSYHKRTLYSSTNFEKIRISLDFQYFDGTSSDPLKCKNIGDSITWDDRFVQCIKDDIPNSTKIEAFKGTMNNVKDYLERFLKVIHYSDPISLKSDPTREKSIVEGTNISNTDIYLVFFLRPFGDDSFSSISHITKDDTYNRNIQTNVYMKQSSLPDIVQNENSEPNGEFYRTLSFILRYIAISENYINKFHPKYDPTPYTSIICNLTKYGKRFSILTTPHAHHFAKKNYGNSTFYGDDNNCPSGIVIEDYGTAAGDLPKSTIYYTDTSNYMSMHNDYGRFRRVSDVTMAFLLDSGNYEVNWVNGTTR</sequence>
<dbReference type="PANTHER" id="PTHR10942:SF0">
    <property type="entry name" value="LEISHMANOLYSIN-LIKE PEPTIDASE"/>
    <property type="match status" value="1"/>
</dbReference>
<protein>
    <submittedName>
        <fullName evidence="8">Uncharacterized protein</fullName>
    </submittedName>
</protein>
<gene>
    <name evidence="8" type="ORF">TVAG_342020</name>
</gene>
<evidence type="ECO:0000313" key="9">
    <source>
        <dbReference type="Proteomes" id="UP000001542"/>
    </source>
</evidence>
<evidence type="ECO:0000256" key="3">
    <source>
        <dbReference type="ARBA" id="ARBA00022670"/>
    </source>
</evidence>
<dbReference type="PANTHER" id="PTHR10942">
    <property type="entry name" value="LEISHMANOLYSIN-LIKE PEPTIDASE"/>
    <property type="match status" value="1"/>
</dbReference>
<evidence type="ECO:0000313" key="8">
    <source>
        <dbReference type="EMBL" id="EAY03600.1"/>
    </source>
</evidence>
<evidence type="ECO:0000256" key="7">
    <source>
        <dbReference type="ARBA" id="ARBA00023049"/>
    </source>
</evidence>
<dbReference type="KEGG" id="tva:4761444"/>
<keyword evidence="7" id="KW-0482">Metalloprotease</keyword>
<keyword evidence="6" id="KW-0862">Zinc</keyword>
<comment type="similarity">
    <text evidence="2">Belongs to the peptidase M8 family.</text>
</comment>
<evidence type="ECO:0000256" key="6">
    <source>
        <dbReference type="ARBA" id="ARBA00022833"/>
    </source>
</evidence>
<evidence type="ECO:0000256" key="2">
    <source>
        <dbReference type="ARBA" id="ARBA00005860"/>
    </source>
</evidence>
<dbReference type="EMBL" id="DS113500">
    <property type="protein sequence ID" value="EAY03600.1"/>
    <property type="molecule type" value="Genomic_DNA"/>
</dbReference>
<comment type="cofactor">
    <cofactor evidence="1">
        <name>Zn(2+)</name>
        <dbReference type="ChEBI" id="CHEBI:29105"/>
    </cofactor>
</comment>
<dbReference type="GO" id="GO:0004222">
    <property type="term" value="F:metalloendopeptidase activity"/>
    <property type="evidence" value="ECO:0007669"/>
    <property type="project" value="InterPro"/>
</dbReference>
<dbReference type="AlphaFoldDB" id="A2EUS2"/>
<name>A2EUS2_TRIV3</name>
<dbReference type="Gene3D" id="3.90.132.10">
    <property type="entry name" value="Leishmanolysin , domain 2"/>
    <property type="match status" value="1"/>
</dbReference>
<reference evidence="8" key="2">
    <citation type="journal article" date="2007" name="Science">
        <title>Draft genome sequence of the sexually transmitted pathogen Trichomonas vaginalis.</title>
        <authorList>
            <person name="Carlton J.M."/>
            <person name="Hirt R.P."/>
            <person name="Silva J.C."/>
            <person name="Delcher A.L."/>
            <person name="Schatz M."/>
            <person name="Zhao Q."/>
            <person name="Wortman J.R."/>
            <person name="Bidwell S.L."/>
            <person name="Alsmark U.C.M."/>
            <person name="Besteiro S."/>
            <person name="Sicheritz-Ponten T."/>
            <person name="Noel C.J."/>
            <person name="Dacks J.B."/>
            <person name="Foster P.G."/>
            <person name="Simillion C."/>
            <person name="Van de Peer Y."/>
            <person name="Miranda-Saavedra D."/>
            <person name="Barton G.J."/>
            <person name="Westrop G.D."/>
            <person name="Mueller S."/>
            <person name="Dessi D."/>
            <person name="Fiori P.L."/>
            <person name="Ren Q."/>
            <person name="Paulsen I."/>
            <person name="Zhang H."/>
            <person name="Bastida-Corcuera F.D."/>
            <person name="Simoes-Barbosa A."/>
            <person name="Brown M.T."/>
            <person name="Hayes R.D."/>
            <person name="Mukherjee M."/>
            <person name="Okumura C.Y."/>
            <person name="Schneider R."/>
            <person name="Smith A.J."/>
            <person name="Vanacova S."/>
            <person name="Villalvazo M."/>
            <person name="Haas B.J."/>
            <person name="Pertea M."/>
            <person name="Feldblyum T.V."/>
            <person name="Utterback T.R."/>
            <person name="Shu C.L."/>
            <person name="Osoegawa K."/>
            <person name="de Jong P.J."/>
            <person name="Hrdy I."/>
            <person name="Horvathova L."/>
            <person name="Zubacova Z."/>
            <person name="Dolezal P."/>
            <person name="Malik S.B."/>
            <person name="Logsdon J.M. Jr."/>
            <person name="Henze K."/>
            <person name="Gupta A."/>
            <person name="Wang C.C."/>
            <person name="Dunne R.L."/>
            <person name="Upcroft J.A."/>
            <person name="Upcroft P."/>
            <person name="White O."/>
            <person name="Salzberg S.L."/>
            <person name="Tang P."/>
            <person name="Chiu C.-H."/>
            <person name="Lee Y.-S."/>
            <person name="Embley T.M."/>
            <person name="Coombs G.H."/>
            <person name="Mottram J.C."/>
            <person name="Tachezy J."/>
            <person name="Fraser-Liggett C.M."/>
            <person name="Johnson P.J."/>
        </authorList>
    </citation>
    <scope>NUCLEOTIDE SEQUENCE [LARGE SCALE GENOMIC DNA]</scope>
    <source>
        <strain evidence="8">G3</strain>
    </source>
</reference>
<proteinExistence type="inferred from homology"/>
<evidence type="ECO:0000256" key="1">
    <source>
        <dbReference type="ARBA" id="ARBA00001947"/>
    </source>
</evidence>
<dbReference type="GO" id="GO:0006508">
    <property type="term" value="P:proteolysis"/>
    <property type="evidence" value="ECO:0007669"/>
    <property type="project" value="UniProtKB-KW"/>
</dbReference>
<dbReference type="GO" id="GO:0046872">
    <property type="term" value="F:metal ion binding"/>
    <property type="evidence" value="ECO:0007669"/>
    <property type="project" value="UniProtKB-KW"/>
</dbReference>
<keyword evidence="5" id="KW-0378">Hydrolase</keyword>
<dbReference type="Gene3D" id="3.10.170.20">
    <property type="match status" value="1"/>
</dbReference>
<dbReference type="GO" id="GO:0007155">
    <property type="term" value="P:cell adhesion"/>
    <property type="evidence" value="ECO:0007669"/>
    <property type="project" value="InterPro"/>
</dbReference>
<organism evidence="8 9">
    <name type="scientific">Trichomonas vaginalis (strain ATCC PRA-98 / G3)</name>
    <dbReference type="NCBI Taxonomy" id="412133"/>
    <lineage>
        <taxon>Eukaryota</taxon>
        <taxon>Metamonada</taxon>
        <taxon>Parabasalia</taxon>
        <taxon>Trichomonadida</taxon>
        <taxon>Trichomonadidae</taxon>
        <taxon>Trichomonas</taxon>
    </lineage>
</organism>
<keyword evidence="4" id="KW-0479">Metal-binding</keyword>
<accession>A2EUS2</accession>
<dbReference type="GO" id="GO:0005737">
    <property type="term" value="C:cytoplasm"/>
    <property type="evidence" value="ECO:0000318"/>
    <property type="project" value="GO_Central"/>
</dbReference>